<reference evidence="1" key="1">
    <citation type="journal article" date="2014" name="Front. Microbiol.">
        <title>High frequency of phylogenetically diverse reductive dehalogenase-homologous genes in deep subseafloor sedimentary metagenomes.</title>
        <authorList>
            <person name="Kawai M."/>
            <person name="Futagami T."/>
            <person name="Toyoda A."/>
            <person name="Takaki Y."/>
            <person name="Nishi S."/>
            <person name="Hori S."/>
            <person name="Arai W."/>
            <person name="Tsubouchi T."/>
            <person name="Morono Y."/>
            <person name="Uchiyama I."/>
            <person name="Ito T."/>
            <person name="Fujiyama A."/>
            <person name="Inagaki F."/>
            <person name="Takami H."/>
        </authorList>
    </citation>
    <scope>NUCLEOTIDE SEQUENCE</scope>
    <source>
        <strain evidence="1">Expedition CK06-06</strain>
    </source>
</reference>
<protein>
    <submittedName>
        <fullName evidence="1">Uncharacterized protein</fullName>
    </submittedName>
</protein>
<name>X1QT30_9ZZZZ</name>
<sequence>EPSTIVIEDKTNHLFHHVWVNGNLKRVIGEI</sequence>
<dbReference type="EMBL" id="BARV01044489">
    <property type="protein sequence ID" value="GAI71747.1"/>
    <property type="molecule type" value="Genomic_DNA"/>
</dbReference>
<dbReference type="AlphaFoldDB" id="X1QT30"/>
<feature type="non-terminal residue" evidence="1">
    <location>
        <position position="1"/>
    </location>
</feature>
<proteinExistence type="predicted"/>
<accession>X1QT30</accession>
<comment type="caution">
    <text evidence="1">The sequence shown here is derived from an EMBL/GenBank/DDBJ whole genome shotgun (WGS) entry which is preliminary data.</text>
</comment>
<gene>
    <name evidence="1" type="ORF">S06H3_65810</name>
</gene>
<organism evidence="1">
    <name type="scientific">marine sediment metagenome</name>
    <dbReference type="NCBI Taxonomy" id="412755"/>
    <lineage>
        <taxon>unclassified sequences</taxon>
        <taxon>metagenomes</taxon>
        <taxon>ecological metagenomes</taxon>
    </lineage>
</organism>
<evidence type="ECO:0000313" key="1">
    <source>
        <dbReference type="EMBL" id="GAI71747.1"/>
    </source>
</evidence>